<comment type="caution">
    <text evidence="2">The sequence shown here is derived from an EMBL/GenBank/DDBJ whole genome shotgun (WGS) entry which is preliminary data.</text>
</comment>
<feature type="domain" description="Oxidoreductase molybdopterin-binding" evidence="1">
    <location>
        <begin position="46"/>
        <end position="187"/>
    </location>
</feature>
<keyword evidence="3" id="KW-1185">Reference proteome</keyword>
<dbReference type="Gene3D" id="3.90.420.10">
    <property type="entry name" value="Oxidoreductase, molybdopterin-binding domain"/>
    <property type="match status" value="1"/>
</dbReference>
<dbReference type="SUPFAM" id="SSF56524">
    <property type="entry name" value="Oxidoreductase molybdopterin-binding domain"/>
    <property type="match status" value="1"/>
</dbReference>
<dbReference type="AlphaFoldDB" id="A0A7W0CJT4"/>
<gene>
    <name evidence="2" type="ORF">HNR30_003809</name>
</gene>
<dbReference type="InterPro" id="IPR000572">
    <property type="entry name" value="OxRdtase_Mopterin-bd_dom"/>
</dbReference>
<evidence type="ECO:0000259" key="1">
    <source>
        <dbReference type="Pfam" id="PF00174"/>
    </source>
</evidence>
<dbReference type="PANTHER" id="PTHR43032">
    <property type="entry name" value="PROTEIN-METHIONINE-SULFOXIDE REDUCTASE"/>
    <property type="match status" value="1"/>
</dbReference>
<evidence type="ECO:0000313" key="3">
    <source>
        <dbReference type="Proteomes" id="UP000530928"/>
    </source>
</evidence>
<dbReference type="Proteomes" id="UP000530928">
    <property type="component" value="Unassembled WGS sequence"/>
</dbReference>
<dbReference type="PANTHER" id="PTHR43032:SF4">
    <property type="entry name" value="OXIDOREDUCTASE MOLYBDOPTERIN-BINDING DOMAIN-CONTAINING PROTEIN"/>
    <property type="match status" value="1"/>
</dbReference>
<evidence type="ECO:0000313" key="2">
    <source>
        <dbReference type="EMBL" id="MBA2892455.1"/>
    </source>
</evidence>
<proteinExistence type="predicted"/>
<protein>
    <submittedName>
        <fullName evidence="2">DMSO/TMAO reductase YedYZ molybdopterin-dependent catalytic subunit</fullName>
    </submittedName>
</protein>
<dbReference type="Pfam" id="PF00174">
    <property type="entry name" value="Oxidored_molyb"/>
    <property type="match status" value="1"/>
</dbReference>
<accession>A0A7W0CJT4</accession>
<sequence length="207" mass="23432">MPLLMGTVSRGFSGTHFRRPGPELADRVPPGQYLAAGFPVLTAGTTQHIETGLWSFTIRGGRAEPRWTWDDLLALPAERFTVDIHCVTRWTKLDTTWTGVPLDTLLAEADHDAAFGLAVSYGGYATNLPVAEITGGKAWLVYLYDDEPITPEHGGPVRMLVPGHYLWKSAKWIRELWLMDEDRPGFWEQSGYHNFGDPWRQQRYFND</sequence>
<name>A0A7W0CJT4_9ACTN</name>
<organism evidence="2 3">
    <name type="scientific">Nonomuraea soli</name>
    <dbReference type="NCBI Taxonomy" id="1032476"/>
    <lineage>
        <taxon>Bacteria</taxon>
        <taxon>Bacillati</taxon>
        <taxon>Actinomycetota</taxon>
        <taxon>Actinomycetes</taxon>
        <taxon>Streptosporangiales</taxon>
        <taxon>Streptosporangiaceae</taxon>
        <taxon>Nonomuraea</taxon>
    </lineage>
</organism>
<dbReference type="RefSeq" id="WP_246378877.1">
    <property type="nucleotide sequence ID" value="NZ_BAABAM010000003.1"/>
</dbReference>
<dbReference type="EMBL" id="JACDUR010000004">
    <property type="protein sequence ID" value="MBA2892455.1"/>
    <property type="molecule type" value="Genomic_DNA"/>
</dbReference>
<dbReference type="InterPro" id="IPR036374">
    <property type="entry name" value="OxRdtase_Mopterin-bd_sf"/>
</dbReference>
<reference evidence="2 3" key="1">
    <citation type="submission" date="2020-07" db="EMBL/GenBank/DDBJ databases">
        <title>Genomic Encyclopedia of Type Strains, Phase IV (KMG-IV): sequencing the most valuable type-strain genomes for metagenomic binning, comparative biology and taxonomic classification.</title>
        <authorList>
            <person name="Goeker M."/>
        </authorList>
    </citation>
    <scope>NUCLEOTIDE SEQUENCE [LARGE SCALE GENOMIC DNA]</scope>
    <source>
        <strain evidence="2 3">DSM 45533</strain>
    </source>
</reference>